<dbReference type="EMBL" id="BSXW01009225">
    <property type="protein sequence ID" value="GMF60480.1"/>
    <property type="molecule type" value="Genomic_DNA"/>
</dbReference>
<reference evidence="1" key="1">
    <citation type="submission" date="2023-04" db="EMBL/GenBank/DDBJ databases">
        <title>Phytophthora lilii NBRC 32176.</title>
        <authorList>
            <person name="Ichikawa N."/>
            <person name="Sato H."/>
            <person name="Tonouchi N."/>
        </authorList>
    </citation>
    <scope>NUCLEOTIDE SEQUENCE</scope>
    <source>
        <strain evidence="1">NBRC 32176</strain>
    </source>
</reference>
<accession>A0A9W6Y9J2</accession>
<organism evidence="1 2">
    <name type="scientific">Phytophthora lilii</name>
    <dbReference type="NCBI Taxonomy" id="2077276"/>
    <lineage>
        <taxon>Eukaryota</taxon>
        <taxon>Sar</taxon>
        <taxon>Stramenopiles</taxon>
        <taxon>Oomycota</taxon>
        <taxon>Peronosporomycetes</taxon>
        <taxon>Peronosporales</taxon>
        <taxon>Peronosporaceae</taxon>
        <taxon>Phytophthora</taxon>
    </lineage>
</organism>
<evidence type="ECO:0000313" key="1">
    <source>
        <dbReference type="EMBL" id="GMF60480.1"/>
    </source>
</evidence>
<protein>
    <submittedName>
        <fullName evidence="1">Unnamed protein product</fullName>
    </submittedName>
</protein>
<proteinExistence type="predicted"/>
<evidence type="ECO:0000313" key="2">
    <source>
        <dbReference type="Proteomes" id="UP001165083"/>
    </source>
</evidence>
<keyword evidence="2" id="KW-1185">Reference proteome</keyword>
<name>A0A9W6Y9J2_9STRA</name>
<sequence>MDSAGNMTPPTLTTSSLTVAAIVPTTRYVPSTASATGVLWYSSTSRYFGQRVLSSDEISILSYSAGGAYNDYIKWNHTTGAPVMTITGFTNLNAINSNSTTMIYLNVVKKAPRPASVYQ</sequence>
<dbReference type="Proteomes" id="UP001165083">
    <property type="component" value="Unassembled WGS sequence"/>
</dbReference>
<gene>
    <name evidence="1" type="ORF">Plil01_001725300</name>
</gene>
<dbReference type="AlphaFoldDB" id="A0A9W6Y9J2"/>
<comment type="caution">
    <text evidence="1">The sequence shown here is derived from an EMBL/GenBank/DDBJ whole genome shotgun (WGS) entry which is preliminary data.</text>
</comment>